<dbReference type="PANTHER" id="PTHR22642:SF20">
    <property type="entry name" value="AMIDOHYDROLASE 3 DOMAIN-CONTAINING PROTEIN"/>
    <property type="match status" value="1"/>
</dbReference>
<gene>
    <name evidence="2" type="ORF">CspeluHIS016_0101360</name>
</gene>
<dbReference type="EMBL" id="BTCM01000001">
    <property type="protein sequence ID" value="GMK53550.1"/>
    <property type="molecule type" value="Genomic_DNA"/>
</dbReference>
<keyword evidence="3" id="KW-1185">Reference proteome</keyword>
<dbReference type="Proteomes" id="UP001222932">
    <property type="component" value="Unassembled WGS sequence"/>
</dbReference>
<dbReference type="SUPFAM" id="SSF51556">
    <property type="entry name" value="Metallo-dependent hydrolases"/>
    <property type="match status" value="1"/>
</dbReference>
<dbReference type="PANTHER" id="PTHR22642">
    <property type="entry name" value="IMIDAZOLONEPROPIONASE"/>
    <property type="match status" value="1"/>
</dbReference>
<comment type="caution">
    <text evidence="2">The sequence shown here is derived from an EMBL/GenBank/DDBJ whole genome shotgun (WGS) entry which is preliminary data.</text>
</comment>
<name>A0AAD3TMT3_9TREE</name>
<dbReference type="InterPro" id="IPR033932">
    <property type="entry name" value="YtcJ-like"/>
</dbReference>
<accession>A0AAD3TMT3</accession>
<protein>
    <recommendedName>
        <fullName evidence="1">Amidohydrolase 3 domain-containing protein</fullName>
    </recommendedName>
</protein>
<evidence type="ECO:0000313" key="3">
    <source>
        <dbReference type="Proteomes" id="UP001222932"/>
    </source>
</evidence>
<feature type="domain" description="Amidohydrolase 3" evidence="1">
    <location>
        <begin position="48"/>
        <end position="545"/>
    </location>
</feature>
<dbReference type="AlphaFoldDB" id="A0AAD3TMT3"/>
<dbReference type="Gene3D" id="3.20.20.140">
    <property type="entry name" value="Metal-dependent hydrolases"/>
    <property type="match status" value="1"/>
</dbReference>
<dbReference type="Gene3D" id="3.10.310.70">
    <property type="match status" value="1"/>
</dbReference>
<reference evidence="2" key="1">
    <citation type="journal article" date="2023" name="BMC Genomics">
        <title>Chromosome-level genome assemblies of Cutaneotrichosporon spp. (Trichosporonales, Basidiomycota) reveal imbalanced evolution between nucleotide sequences and chromosome synteny.</title>
        <authorList>
            <person name="Kobayashi Y."/>
            <person name="Kayamori A."/>
            <person name="Aoki K."/>
            <person name="Shiwa Y."/>
            <person name="Matsutani M."/>
            <person name="Fujita N."/>
            <person name="Sugita T."/>
            <person name="Iwasaki W."/>
            <person name="Tanaka N."/>
            <person name="Takashima M."/>
        </authorList>
    </citation>
    <scope>NUCLEOTIDE SEQUENCE</scope>
    <source>
        <strain evidence="2">HIS016</strain>
    </source>
</reference>
<evidence type="ECO:0000259" key="1">
    <source>
        <dbReference type="Pfam" id="PF07969"/>
    </source>
</evidence>
<dbReference type="InterPro" id="IPR011059">
    <property type="entry name" value="Metal-dep_hydrolase_composite"/>
</dbReference>
<dbReference type="GO" id="GO:0016810">
    <property type="term" value="F:hydrolase activity, acting on carbon-nitrogen (but not peptide) bonds"/>
    <property type="evidence" value="ECO:0007669"/>
    <property type="project" value="InterPro"/>
</dbReference>
<dbReference type="Gene3D" id="2.30.40.10">
    <property type="entry name" value="Urease, subunit C, domain 1"/>
    <property type="match status" value="1"/>
</dbReference>
<dbReference type="InterPro" id="IPR032466">
    <property type="entry name" value="Metal_Hydrolase"/>
</dbReference>
<sequence length="549" mass="60447">MRIFKNARVFTSAKDDDKLHDALVVDGDKVTFVGTNAEAEAVAGSGAETVDLGGRVVLPGILDGHIHTLQFGGFLTRFLCLEKTAAEVQELVRQRKREQPDAKFLLGASFLFDSLGVPPTKEILDEAEADTPVFIDSMDLHSCWVNSAGLKALGIDKDTPNPTGGEIERDANGEATGLLKENAFHYIVWPFLSENTTTEERKAALKLAFESFVSTGVTGGVDMAMQEDSLAALEEMYDEAGGRLPIRINAHWLISCIGTPDDHAKQVRRAAEHRDRLKDKAPWIQVLGIKTISDGVVDSCTAYMKEPYYDGSTSGPIWPKDQLAKVFILADALGLQIACHAIGDAACEQALDAFEAAYDANGPRDRRHRMEHLEAITSAGIKRLTKHGIVASLQPLHADPVYMANWRKMLGYDERTDRAFPWNEFQEAGSRISFGTDAPVSPHHPFPNLYTATTRRSGVNPTLPDPTDPRLIALEKFSFPLAVSIRHYTAGTAYSTYQEDVFGSLEKGKSADFSVVNIDPFRDGIKTLREAQEGVDETWIGGERVWQRK</sequence>
<reference evidence="2" key="2">
    <citation type="submission" date="2023-06" db="EMBL/GenBank/DDBJ databases">
        <authorList>
            <person name="Kobayashi Y."/>
            <person name="Kayamori A."/>
            <person name="Aoki K."/>
            <person name="Shiwa Y."/>
            <person name="Fujita N."/>
            <person name="Sugita T."/>
            <person name="Iwasaki W."/>
            <person name="Tanaka N."/>
            <person name="Takashima M."/>
        </authorList>
    </citation>
    <scope>NUCLEOTIDE SEQUENCE</scope>
    <source>
        <strain evidence="2">HIS016</strain>
    </source>
</reference>
<proteinExistence type="predicted"/>
<dbReference type="CDD" id="cd01300">
    <property type="entry name" value="YtcJ_like"/>
    <property type="match status" value="1"/>
</dbReference>
<evidence type="ECO:0000313" key="2">
    <source>
        <dbReference type="EMBL" id="GMK53550.1"/>
    </source>
</evidence>
<dbReference type="InterPro" id="IPR013108">
    <property type="entry name" value="Amidohydro_3"/>
</dbReference>
<dbReference type="SUPFAM" id="SSF51338">
    <property type="entry name" value="Composite domain of metallo-dependent hydrolases"/>
    <property type="match status" value="1"/>
</dbReference>
<organism evidence="2 3">
    <name type="scientific">Cutaneotrichosporon spelunceum</name>
    <dbReference type="NCBI Taxonomy" id="1672016"/>
    <lineage>
        <taxon>Eukaryota</taxon>
        <taxon>Fungi</taxon>
        <taxon>Dikarya</taxon>
        <taxon>Basidiomycota</taxon>
        <taxon>Agaricomycotina</taxon>
        <taxon>Tremellomycetes</taxon>
        <taxon>Trichosporonales</taxon>
        <taxon>Trichosporonaceae</taxon>
        <taxon>Cutaneotrichosporon</taxon>
    </lineage>
</organism>
<dbReference type="Pfam" id="PF07969">
    <property type="entry name" value="Amidohydro_3"/>
    <property type="match status" value="1"/>
</dbReference>